<keyword evidence="6" id="KW-1185">Reference proteome</keyword>
<sequence>MKAEFRDKLFKDTLKWIDNNFHRSIRAKDIGDQLGMSMNNVTDLFRRQLDTTPGEYLRVVRMKHAKQLLMKGVRPTSVYKQTGYSSYRAFTRVYQIHFGVQPSQDYHYFMGVITEPMATPQMDTLYPFALRKRIVDYVKDNIQCNYTLRDLESRFKLPGSCLGEMFVHYYDQTYTDWRKSLRMRMASDLIRDNPKIDVTRIHGQLGICSFQYFVTLFKQHYRTHPQSYANAFKRK</sequence>
<dbReference type="PANTHER" id="PTHR43280">
    <property type="entry name" value="ARAC-FAMILY TRANSCRIPTIONAL REGULATOR"/>
    <property type="match status" value="1"/>
</dbReference>
<dbReference type="GeneID" id="40102942"/>
<protein>
    <submittedName>
        <fullName evidence="5">Lactose operon transcription activator</fullName>
    </submittedName>
</protein>
<dbReference type="Gene3D" id="1.10.10.60">
    <property type="entry name" value="Homeodomain-like"/>
    <property type="match status" value="2"/>
</dbReference>
<dbReference type="SMART" id="SM00342">
    <property type="entry name" value="HTH_ARAC"/>
    <property type="match status" value="2"/>
</dbReference>
<evidence type="ECO:0000259" key="4">
    <source>
        <dbReference type="PROSITE" id="PS01124"/>
    </source>
</evidence>
<dbReference type="RefSeq" id="YP_009626042.1">
    <property type="nucleotide sequence ID" value="NC_042136.1"/>
</dbReference>
<dbReference type="SUPFAM" id="SSF46689">
    <property type="entry name" value="Homeodomain-like"/>
    <property type="match status" value="2"/>
</dbReference>
<proteinExistence type="predicted"/>
<organism evidence="5 6">
    <name type="scientific">Vibrio phage VP4B</name>
    <dbReference type="NCBI Taxonomy" id="1262540"/>
    <lineage>
        <taxon>Viruses</taxon>
        <taxon>Duplodnaviria</taxon>
        <taxon>Heunggongvirae</taxon>
        <taxon>Uroviricota</taxon>
        <taxon>Caudoviricetes</taxon>
        <taxon>Chimalliviridae</taxon>
        <taxon>Gorgonvirinae</taxon>
        <taxon>Tidunavirus</taxon>
        <taxon>Tidunavirus VP4B</taxon>
    </lineage>
</organism>
<feature type="domain" description="HTH araC/xylS-type" evidence="4">
    <location>
        <begin position="132"/>
        <end position="231"/>
    </location>
</feature>
<dbReference type="GO" id="GO:0043565">
    <property type="term" value="F:sequence-specific DNA binding"/>
    <property type="evidence" value="ECO:0007669"/>
    <property type="project" value="InterPro"/>
</dbReference>
<evidence type="ECO:0000256" key="3">
    <source>
        <dbReference type="ARBA" id="ARBA00023163"/>
    </source>
</evidence>
<keyword evidence="2" id="KW-0238">DNA-binding</keyword>
<dbReference type="InterPro" id="IPR009057">
    <property type="entry name" value="Homeodomain-like_sf"/>
</dbReference>
<keyword evidence="1" id="KW-0805">Transcription regulation</keyword>
<dbReference type="Proteomes" id="UP000272155">
    <property type="component" value="Segment"/>
</dbReference>
<reference evidence="5 6" key="1">
    <citation type="submission" date="2012-11" db="EMBL/GenBank/DDBJ databases">
        <title>Complete genome sequence of a novel phiKZ-like Vibrio phage.</title>
        <authorList>
            <person name="Luo Z."/>
            <person name="Yu Y."/>
        </authorList>
    </citation>
    <scope>NUCLEOTIDE SEQUENCE [LARGE SCALE GENOMIC DNA]</scope>
</reference>
<dbReference type="EMBL" id="KC131130">
    <property type="protein sequence ID" value="AGB07180.1"/>
    <property type="molecule type" value="Genomic_DNA"/>
</dbReference>
<dbReference type="PANTHER" id="PTHR43280:SF2">
    <property type="entry name" value="HTH-TYPE TRANSCRIPTIONAL REGULATOR EXSA"/>
    <property type="match status" value="1"/>
</dbReference>
<evidence type="ECO:0000256" key="2">
    <source>
        <dbReference type="ARBA" id="ARBA00023125"/>
    </source>
</evidence>
<dbReference type="KEGG" id="vg:40102942"/>
<accession>V9LZQ4</accession>
<dbReference type="GO" id="GO:0003700">
    <property type="term" value="F:DNA-binding transcription factor activity"/>
    <property type="evidence" value="ECO:0007669"/>
    <property type="project" value="InterPro"/>
</dbReference>
<dbReference type="OrthoDB" id="20029at10239"/>
<keyword evidence="3" id="KW-0804">Transcription</keyword>
<name>V9LZQ4_9CAUD</name>
<dbReference type="PROSITE" id="PS01124">
    <property type="entry name" value="HTH_ARAC_FAMILY_2"/>
    <property type="match status" value="2"/>
</dbReference>
<dbReference type="InterPro" id="IPR018060">
    <property type="entry name" value="HTH_AraC"/>
</dbReference>
<evidence type="ECO:0000313" key="6">
    <source>
        <dbReference type="Proteomes" id="UP000272155"/>
    </source>
</evidence>
<evidence type="ECO:0000256" key="1">
    <source>
        <dbReference type="ARBA" id="ARBA00023015"/>
    </source>
</evidence>
<dbReference type="Pfam" id="PF12833">
    <property type="entry name" value="HTH_18"/>
    <property type="match status" value="1"/>
</dbReference>
<evidence type="ECO:0000313" key="5">
    <source>
        <dbReference type="EMBL" id="AGB07180.1"/>
    </source>
</evidence>
<feature type="domain" description="HTH araC/xylS-type" evidence="4">
    <location>
        <begin position="11"/>
        <end position="108"/>
    </location>
</feature>